<accession>A0ACB8HNC1</accession>
<dbReference type="Proteomes" id="UP000828922">
    <property type="component" value="Linkage Group LG07"/>
</dbReference>
<comment type="caution">
    <text evidence="1">The sequence shown here is derived from an EMBL/GenBank/DDBJ whole genome shotgun (WGS) entry which is preliminary data.</text>
</comment>
<evidence type="ECO:0000313" key="2">
    <source>
        <dbReference type="Proteomes" id="UP000828922"/>
    </source>
</evidence>
<keyword evidence="2" id="KW-1185">Reference proteome</keyword>
<evidence type="ECO:0000313" key="1">
    <source>
        <dbReference type="EMBL" id="KAH9557747.1"/>
    </source>
</evidence>
<name>A0ACB8HNC1_9BRYO</name>
<sequence length="687" mass="73689">MVEKASSLSSSRRSRAGVMINLSRAASWIIDGAGEVAETSAGGPSTYVGWAHSNLEHVLTGHIEVELGDAADSLAAASPTQEAGSWGESAYLQSPRNLCHTLIGSWVLPCRPHGGGDDQLQLPCPPFMSLESPSPGRRSSRRGENSDQSEEEYLGGLGQSVLQGCDQSISTEHSWEPGSESRVLSCEQKPRCMQQAAVELSEAVEASSSRPSHVSEDQLVAKRWKVSSAVQDTRHPVYRGVRRRQWGIWVTEIRRPKKKTRIWLGSFASAEMAARAYDAAALALRGPAALLNFPGSADSLPRPADLSDKSIQAAATAAANISAISTPRSAGAAKTVPAHEMPRANENTGVGSSSRITTSPPHRPQQFEFPSTENTTKLSSCNVLSCPAGLERRSYPSSSSAVSMIPSSSSSAKKAEGTRFAMSPRGDQPPRIGDIASTPSTAGSTAATERSRSTPKAERGKKQLSVSQCSLAPAARSCRMLLPEVIGSTTVPANTLHGFSSSPIFATLPHDATLDLQGSHHRNDVMAMPPAAGRTLVSEELPDSLSYVTRIPIHGPTTHVSAVEERNKEKLLNTRQEDLESTVAAQPSDQPLIMSKHITTVTELQQQQVAQIVTDAIDEADLADFHMMPNVQAQQQQLSNMYNAMGLSPPIITFMRNDHPDHNINTDGHNSDDEDSNSYGDSQLWSF</sequence>
<reference evidence="2" key="1">
    <citation type="journal article" date="2022" name="New Phytol.">
        <title>Phylogenomic structure and speciation in an emerging model: the Sphagnum magellanicum complex (Bryophyta).</title>
        <authorList>
            <person name="Shaw A.J."/>
            <person name="Piatkowski B."/>
            <person name="Duffy A.M."/>
            <person name="Aguero B."/>
            <person name="Imwattana K."/>
            <person name="Nieto-Lugilde M."/>
            <person name="Healey A."/>
            <person name="Weston D.J."/>
            <person name="Patel M.N."/>
            <person name="Schmutz J."/>
            <person name="Grimwood J."/>
            <person name="Yavitt J.B."/>
            <person name="Hassel K."/>
            <person name="Stenoien H.K."/>
            <person name="Flatberg K.I."/>
            <person name="Bickford C.P."/>
            <person name="Hicks K.A."/>
        </authorList>
    </citation>
    <scope>NUCLEOTIDE SEQUENCE [LARGE SCALE GENOMIC DNA]</scope>
</reference>
<organism evidence="1 2">
    <name type="scientific">Sphagnum magellanicum</name>
    <dbReference type="NCBI Taxonomy" id="128215"/>
    <lineage>
        <taxon>Eukaryota</taxon>
        <taxon>Viridiplantae</taxon>
        <taxon>Streptophyta</taxon>
        <taxon>Embryophyta</taxon>
        <taxon>Bryophyta</taxon>
        <taxon>Sphagnophytina</taxon>
        <taxon>Sphagnopsida</taxon>
        <taxon>Sphagnales</taxon>
        <taxon>Sphagnaceae</taxon>
        <taxon>Sphagnum</taxon>
    </lineage>
</organism>
<gene>
    <name evidence="1" type="ORF">CY35_07G100700</name>
</gene>
<dbReference type="EMBL" id="CM038913">
    <property type="protein sequence ID" value="KAH9557747.1"/>
    <property type="molecule type" value="Genomic_DNA"/>
</dbReference>
<proteinExistence type="predicted"/>
<protein>
    <submittedName>
        <fullName evidence="1">Uncharacterized protein</fullName>
    </submittedName>
</protein>